<feature type="compositionally biased region" description="Polar residues" evidence="1">
    <location>
        <begin position="246"/>
        <end position="256"/>
    </location>
</feature>
<dbReference type="AlphaFoldDB" id="A0A8K0TG23"/>
<gene>
    <name evidence="2" type="ORF">B0T11DRAFT_354555</name>
</gene>
<evidence type="ECO:0000256" key="1">
    <source>
        <dbReference type="SAM" id="MobiDB-lite"/>
    </source>
</evidence>
<comment type="caution">
    <text evidence="2">The sequence shown here is derived from an EMBL/GenBank/DDBJ whole genome shotgun (WGS) entry which is preliminary data.</text>
</comment>
<keyword evidence="3" id="KW-1185">Reference proteome</keyword>
<name>A0A8K0TG23_9PEZI</name>
<dbReference type="EMBL" id="JAGPXD010000004">
    <property type="protein sequence ID" value="KAH7357930.1"/>
    <property type="molecule type" value="Genomic_DNA"/>
</dbReference>
<feature type="region of interest" description="Disordered" evidence="1">
    <location>
        <begin position="187"/>
        <end position="271"/>
    </location>
</feature>
<dbReference type="Proteomes" id="UP000813385">
    <property type="component" value="Unassembled WGS sequence"/>
</dbReference>
<protein>
    <submittedName>
        <fullName evidence="2">Uncharacterized protein</fullName>
    </submittedName>
</protein>
<organism evidence="2 3">
    <name type="scientific">Plectosphaerella cucumerina</name>
    <dbReference type="NCBI Taxonomy" id="40658"/>
    <lineage>
        <taxon>Eukaryota</taxon>
        <taxon>Fungi</taxon>
        <taxon>Dikarya</taxon>
        <taxon>Ascomycota</taxon>
        <taxon>Pezizomycotina</taxon>
        <taxon>Sordariomycetes</taxon>
        <taxon>Hypocreomycetidae</taxon>
        <taxon>Glomerellales</taxon>
        <taxon>Plectosphaerellaceae</taxon>
        <taxon>Plectosphaerella</taxon>
    </lineage>
</organism>
<evidence type="ECO:0000313" key="3">
    <source>
        <dbReference type="Proteomes" id="UP000813385"/>
    </source>
</evidence>
<proteinExistence type="predicted"/>
<reference evidence="2" key="1">
    <citation type="journal article" date="2021" name="Nat. Commun.">
        <title>Genetic determinants of endophytism in the Arabidopsis root mycobiome.</title>
        <authorList>
            <person name="Mesny F."/>
            <person name="Miyauchi S."/>
            <person name="Thiergart T."/>
            <person name="Pickel B."/>
            <person name="Atanasova L."/>
            <person name="Karlsson M."/>
            <person name="Huettel B."/>
            <person name="Barry K.W."/>
            <person name="Haridas S."/>
            <person name="Chen C."/>
            <person name="Bauer D."/>
            <person name="Andreopoulos W."/>
            <person name="Pangilinan J."/>
            <person name="LaButti K."/>
            <person name="Riley R."/>
            <person name="Lipzen A."/>
            <person name="Clum A."/>
            <person name="Drula E."/>
            <person name="Henrissat B."/>
            <person name="Kohler A."/>
            <person name="Grigoriev I.V."/>
            <person name="Martin F.M."/>
            <person name="Hacquard S."/>
        </authorList>
    </citation>
    <scope>NUCLEOTIDE SEQUENCE</scope>
    <source>
        <strain evidence="2">MPI-CAGE-AT-0016</strain>
    </source>
</reference>
<accession>A0A8K0TG23</accession>
<evidence type="ECO:0000313" key="2">
    <source>
        <dbReference type="EMBL" id="KAH7357930.1"/>
    </source>
</evidence>
<sequence length="271" mass="28333">MSAVARDSDPVELPLPGLGGGYAGKSNVLVPGAPHTGLGNAGSLAGQRAKAEMDLVESRSSQCLSDVRQVMACLSGWRCIVSRARSVPMGVADRSTPPSPCCIDEAPPSHGIKAGCRSGYREGFGRRGTGRQARGPMRARDFCDLIAMSQLRYSYAGSKSVAFNTPSNILLTPGSSLLVRLKPADMPRLPNADETQQLVRGDPGRAESSPTLPLPVAGSSKHRQARPGPASLTKDAGGDDVPVITAENQVPRQRTAGSEALGRHGMHTDSS</sequence>